<keyword evidence="6" id="KW-0449">Lipoprotein</keyword>
<dbReference type="SUPFAM" id="SSF50685">
    <property type="entry name" value="Barwin-like endoglucanases"/>
    <property type="match status" value="1"/>
</dbReference>
<dbReference type="Gene3D" id="2.40.40.10">
    <property type="entry name" value="RlpA-like domain"/>
    <property type="match status" value="1"/>
</dbReference>
<proteinExistence type="inferred from homology"/>
<evidence type="ECO:0000256" key="3">
    <source>
        <dbReference type="HAMAP-Rule" id="MF_02071"/>
    </source>
</evidence>
<dbReference type="InterPro" id="IPR009009">
    <property type="entry name" value="RlpA-like_DPBB"/>
</dbReference>
<dbReference type="Pfam" id="PF03330">
    <property type="entry name" value="DPBB_1"/>
    <property type="match status" value="1"/>
</dbReference>
<dbReference type="HAMAP" id="MF_02071">
    <property type="entry name" value="RlpA"/>
    <property type="match status" value="1"/>
</dbReference>
<evidence type="ECO:0000313" key="6">
    <source>
        <dbReference type="EMBL" id="EAS51000.1"/>
    </source>
</evidence>
<protein>
    <recommendedName>
        <fullName evidence="3">Endolytic peptidoglycan transglycosylase RlpA</fullName>
        <ecNumber evidence="3">4.2.2.-</ecNumber>
    </recommendedName>
</protein>
<dbReference type="InterPro" id="IPR036908">
    <property type="entry name" value="RlpA-like_sf"/>
</dbReference>
<evidence type="ECO:0000256" key="1">
    <source>
        <dbReference type="ARBA" id="ARBA00023239"/>
    </source>
</evidence>
<dbReference type="Proteomes" id="UP000000321">
    <property type="component" value="Unassembled WGS sequence"/>
</dbReference>
<dbReference type="PANTHER" id="PTHR34183">
    <property type="entry name" value="ENDOLYTIC PEPTIDOGLYCAN TRANSGLYCOSYLASE RLPA"/>
    <property type="match status" value="1"/>
</dbReference>
<evidence type="ECO:0000313" key="7">
    <source>
        <dbReference type="Proteomes" id="UP000000321"/>
    </source>
</evidence>
<dbReference type="BioCyc" id="AURANTIMONAS:SI859A1_01807-MONOMER"/>
<dbReference type="GO" id="GO:0000270">
    <property type="term" value="P:peptidoglycan metabolic process"/>
    <property type="evidence" value="ECO:0007669"/>
    <property type="project" value="UniProtKB-UniRule"/>
</dbReference>
<comment type="similarity">
    <text evidence="3 4">Belongs to the RlpA family.</text>
</comment>
<dbReference type="GO" id="GO:0008932">
    <property type="term" value="F:lytic endotransglycosylase activity"/>
    <property type="evidence" value="ECO:0007669"/>
    <property type="project" value="UniProtKB-UniRule"/>
</dbReference>
<dbReference type="RefSeq" id="WP_009209646.1">
    <property type="nucleotide sequence ID" value="NZ_BBWP01000052.1"/>
</dbReference>
<name>Q1YNN1_AURMS</name>
<dbReference type="InterPro" id="IPR012997">
    <property type="entry name" value="RplA"/>
</dbReference>
<reference evidence="6 7" key="1">
    <citation type="journal article" date="2008" name="Appl. Environ. Microbiol.">
        <title>Genomic insights into Mn(II) oxidation by the marine alphaproteobacterium Aurantimonas sp. strain SI85-9A1.</title>
        <authorList>
            <person name="Dick G.J."/>
            <person name="Podell S."/>
            <person name="Johnson H.A."/>
            <person name="Rivera-Espinoza Y."/>
            <person name="Bernier-Latmani R."/>
            <person name="McCarthy J.K."/>
            <person name="Torpey J.W."/>
            <person name="Clement B.G."/>
            <person name="Gaasterland T."/>
            <person name="Tebo B.M."/>
        </authorList>
    </citation>
    <scope>NUCLEOTIDE SEQUENCE [LARGE SCALE GENOMIC DNA]</scope>
    <source>
        <strain evidence="6 7">SI85-9A1</strain>
    </source>
</reference>
<keyword evidence="7" id="KW-1185">Reference proteome</keyword>
<comment type="caution">
    <text evidence="6">The sequence shown here is derived from an EMBL/GenBank/DDBJ whole genome shotgun (WGS) entry which is preliminary data.</text>
</comment>
<dbReference type="NCBIfam" id="TIGR00413">
    <property type="entry name" value="rlpA"/>
    <property type="match status" value="1"/>
</dbReference>
<accession>Q1YNN1</accession>
<keyword evidence="2 3" id="KW-0961">Cell wall biogenesis/degradation</keyword>
<dbReference type="CDD" id="cd22268">
    <property type="entry name" value="DPBB_RlpA-like"/>
    <property type="match status" value="1"/>
</dbReference>
<evidence type="ECO:0000256" key="4">
    <source>
        <dbReference type="RuleBase" id="RU003495"/>
    </source>
</evidence>
<dbReference type="AlphaFoldDB" id="Q1YNN1"/>
<dbReference type="EC" id="4.2.2.-" evidence="3"/>
<dbReference type="GO" id="GO:0071555">
    <property type="term" value="P:cell wall organization"/>
    <property type="evidence" value="ECO:0007669"/>
    <property type="project" value="UniProtKB-KW"/>
</dbReference>
<comment type="function">
    <text evidence="3">Lytic transglycosylase with a strong preference for naked glycan strands that lack stem peptides.</text>
</comment>
<dbReference type="EMBL" id="AAPJ01000001">
    <property type="protein sequence ID" value="EAS51000.1"/>
    <property type="molecule type" value="Genomic_DNA"/>
</dbReference>
<feature type="domain" description="RlpA-like protein double-psi beta-barrel" evidence="5">
    <location>
        <begin position="84"/>
        <end position="172"/>
    </location>
</feature>
<dbReference type="InterPro" id="IPR034718">
    <property type="entry name" value="RlpA"/>
</dbReference>
<sequence>MTGLIVSSGMFLAGCTGAQSPVEELADISTTVKFDSRTFGVPASPRITTAKRVPKGGGRSQVGKPYKVRGKWYYPKDDPGYSKSGTASWYGPNFHGRLTANGEVYDMHGLSAAHKTFPLPSYAMVTNLENGSRVMVRVNDRGPFAHGREIDLSAVAAKLLDFQHAGTAEVQVDYIGRAPLEGDDTQMLMASYVPAQGADPYGDTVMVASADDRPIPQRGVQPNAIAYGEARELPGVRPDAARAGEGRGAGSGKGFDLRRLLPLDGIAAFASSYAPAQSAGGAGDALSAAIAAEPERIAVGTIAGDLAERVRSVAFGHGELVEDAVPGKNGRVATLVVAPGADTDAVLRRLWQVGAEDAFVIRD</sequence>
<dbReference type="HOGENOM" id="CLU_042923_3_1_5"/>
<dbReference type="PANTHER" id="PTHR34183:SF1">
    <property type="entry name" value="ENDOLYTIC PEPTIDOGLYCAN TRANSGLYCOSYLASE RLPA"/>
    <property type="match status" value="1"/>
</dbReference>
<organism evidence="6 7">
    <name type="scientific">Aurantimonas manganoxydans (strain ATCC BAA-1229 / DSM 21871 / SI85-9A1)</name>
    <dbReference type="NCBI Taxonomy" id="287752"/>
    <lineage>
        <taxon>Bacteria</taxon>
        <taxon>Pseudomonadati</taxon>
        <taxon>Pseudomonadota</taxon>
        <taxon>Alphaproteobacteria</taxon>
        <taxon>Hyphomicrobiales</taxon>
        <taxon>Aurantimonadaceae</taxon>
        <taxon>Aurantimonas</taxon>
    </lineage>
</organism>
<keyword evidence="1 3" id="KW-0456">Lyase</keyword>
<gene>
    <name evidence="3" type="primary">rlpA</name>
    <name evidence="6" type="ORF">SI859A1_01807</name>
</gene>
<evidence type="ECO:0000256" key="2">
    <source>
        <dbReference type="ARBA" id="ARBA00023316"/>
    </source>
</evidence>
<evidence type="ECO:0000259" key="5">
    <source>
        <dbReference type="Pfam" id="PF03330"/>
    </source>
</evidence>